<sequence>MNLVNNLLYLPFQNTPFHELLMMMAAALGCGLLIGLERERSKQRENQHSFAGVRSFVICALLGALCFIFGPVFGVVGAISVAAISIFSLKNQLKDPGVTTELAFVMTYFIGALCIWNVTLAASLSVVLTIILMMKHSIHGLAGKWITEAEFKDGLFLLALILVGLPLTPNTPLWGTVLNPHIILKLLTLILVVQALAHIAKRLLSTKKALILSSIASGFVSSTAMIAHLGMQVRNGEADARSNAGAALMSCISTLVLLFIVVGGVSLAWLKLLILPSLIAMAILALCAYWLLRKAKPVEETEPEDSPMFSLKEAAIIAGLLTVIQAGVYGLELLLGDSGLIAGTLLASLFEIHAAMAAVVVQGEPDNISLLYALILGLAAHAISKSVNAAISGGLKYALYFAPAQILHMLVLIGILWWSL</sequence>
<proteinExistence type="predicted"/>
<feature type="domain" description="MgtC/SapB/SrpB/YhiD N-terminal" evidence="2">
    <location>
        <begin position="25"/>
        <end position="139"/>
    </location>
</feature>
<feature type="transmembrane region" description="Helical" evidence="1">
    <location>
        <begin position="109"/>
        <end position="134"/>
    </location>
</feature>
<feature type="transmembrane region" description="Helical" evidence="1">
    <location>
        <begin position="340"/>
        <end position="361"/>
    </location>
</feature>
<name>A0ABX1UT17_9GAMM</name>
<dbReference type="Pfam" id="PF13194">
    <property type="entry name" value="DUF4010"/>
    <property type="match status" value="1"/>
</dbReference>
<dbReference type="InterPro" id="IPR049177">
    <property type="entry name" value="MgtC_SapB_SrpB_YhiD_N"/>
</dbReference>
<keyword evidence="5" id="KW-1185">Reference proteome</keyword>
<dbReference type="PANTHER" id="PTHR39084">
    <property type="entry name" value="MEMBRANE PROTEIN-RELATED"/>
    <property type="match status" value="1"/>
</dbReference>
<feature type="transmembrane region" description="Helical" evidence="1">
    <location>
        <begin position="209"/>
        <end position="231"/>
    </location>
</feature>
<dbReference type="Proteomes" id="UP000555322">
    <property type="component" value="Unassembled WGS sequence"/>
</dbReference>
<feature type="transmembrane region" description="Helical" evidence="1">
    <location>
        <begin position="155"/>
        <end position="174"/>
    </location>
</feature>
<evidence type="ECO:0000256" key="1">
    <source>
        <dbReference type="SAM" id="Phobius"/>
    </source>
</evidence>
<protein>
    <submittedName>
        <fullName evidence="4">MgtC/SapB family protein</fullName>
    </submittedName>
</protein>
<keyword evidence="1" id="KW-0472">Membrane</keyword>
<feature type="transmembrane region" description="Helical" evidence="1">
    <location>
        <begin position="367"/>
        <end position="385"/>
    </location>
</feature>
<comment type="caution">
    <text evidence="4">The sequence shown here is derived from an EMBL/GenBank/DDBJ whole genome shotgun (WGS) entry which is preliminary data.</text>
</comment>
<dbReference type="EMBL" id="JABERJ010000009">
    <property type="protein sequence ID" value="NNH25874.1"/>
    <property type="molecule type" value="Genomic_DNA"/>
</dbReference>
<feature type="transmembrane region" description="Helical" evidence="1">
    <location>
        <begin position="180"/>
        <end position="197"/>
    </location>
</feature>
<feature type="transmembrane region" description="Helical" evidence="1">
    <location>
        <begin position="243"/>
        <end position="265"/>
    </location>
</feature>
<feature type="domain" description="DUF4010" evidence="3">
    <location>
        <begin position="189"/>
        <end position="390"/>
    </location>
</feature>
<dbReference type="InterPro" id="IPR025105">
    <property type="entry name" value="DUF4010"/>
</dbReference>
<keyword evidence="1" id="KW-1133">Transmembrane helix</keyword>
<keyword evidence="1" id="KW-0812">Transmembrane</keyword>
<dbReference type="RefSeq" id="WP_214646267.1">
    <property type="nucleotide sequence ID" value="NZ_JABERJ010000009.1"/>
</dbReference>
<feature type="transmembrane region" description="Helical" evidence="1">
    <location>
        <begin position="397"/>
        <end position="418"/>
    </location>
</feature>
<dbReference type="Pfam" id="PF02308">
    <property type="entry name" value="MgtC"/>
    <property type="match status" value="1"/>
</dbReference>
<gene>
    <name evidence="4" type="ORF">HLH15_05125</name>
</gene>
<evidence type="ECO:0000259" key="3">
    <source>
        <dbReference type="Pfam" id="PF13194"/>
    </source>
</evidence>
<accession>A0ABX1UT17</accession>
<feature type="transmembrane region" description="Helical" evidence="1">
    <location>
        <begin position="20"/>
        <end position="36"/>
    </location>
</feature>
<feature type="transmembrane region" description="Helical" evidence="1">
    <location>
        <begin position="56"/>
        <end position="89"/>
    </location>
</feature>
<dbReference type="PANTHER" id="PTHR39084:SF1">
    <property type="entry name" value="DUF4010 DOMAIN-CONTAINING PROTEIN"/>
    <property type="match status" value="1"/>
</dbReference>
<evidence type="ECO:0000313" key="4">
    <source>
        <dbReference type="EMBL" id="NNH25874.1"/>
    </source>
</evidence>
<feature type="transmembrane region" description="Helical" evidence="1">
    <location>
        <begin position="314"/>
        <end position="335"/>
    </location>
</feature>
<reference evidence="4 5" key="1">
    <citation type="submission" date="2020-04" db="EMBL/GenBank/DDBJ databases">
        <title>Acinetobacter Taxon 24.</title>
        <authorList>
            <person name="Nemec A."/>
            <person name="Radolfova-Krizova L."/>
            <person name="Higgins P.G."/>
            <person name="Spanelova P."/>
        </authorList>
    </citation>
    <scope>NUCLEOTIDE SEQUENCE [LARGE SCALE GENOMIC DNA]</scope>
    <source>
        <strain evidence="4 5">ANC 5084</strain>
    </source>
</reference>
<evidence type="ECO:0000313" key="5">
    <source>
        <dbReference type="Proteomes" id="UP000555322"/>
    </source>
</evidence>
<evidence type="ECO:0000259" key="2">
    <source>
        <dbReference type="Pfam" id="PF02308"/>
    </source>
</evidence>
<organism evidence="4 5">
    <name type="scientific">Acinetobacter terrestris</name>
    <dbReference type="NCBI Taxonomy" id="2529843"/>
    <lineage>
        <taxon>Bacteria</taxon>
        <taxon>Pseudomonadati</taxon>
        <taxon>Pseudomonadota</taxon>
        <taxon>Gammaproteobacteria</taxon>
        <taxon>Moraxellales</taxon>
        <taxon>Moraxellaceae</taxon>
        <taxon>Acinetobacter</taxon>
        <taxon>Acinetobacter Taxon 24</taxon>
    </lineage>
</organism>
<feature type="transmembrane region" description="Helical" evidence="1">
    <location>
        <begin position="272"/>
        <end position="292"/>
    </location>
</feature>